<dbReference type="Pfam" id="PF00497">
    <property type="entry name" value="SBP_bac_3"/>
    <property type="match status" value="1"/>
</dbReference>
<keyword evidence="3 4" id="KW-0732">Signal</keyword>
<dbReference type="EMBL" id="QMEY01000034">
    <property type="protein sequence ID" value="RBQ14395.1"/>
    <property type="molecule type" value="Genomic_DNA"/>
</dbReference>
<dbReference type="PROSITE" id="PS51257">
    <property type="entry name" value="PROKAR_LIPOPROTEIN"/>
    <property type="match status" value="1"/>
</dbReference>
<comment type="caution">
    <text evidence="6">The sequence shown here is derived from an EMBL/GenBank/DDBJ whole genome shotgun (WGS) entry which is preliminary data.</text>
</comment>
<gene>
    <name evidence="6" type="ORF">DP939_41140</name>
</gene>
<dbReference type="PANTHER" id="PTHR30085">
    <property type="entry name" value="AMINO ACID ABC TRANSPORTER PERMEASE"/>
    <property type="match status" value="1"/>
</dbReference>
<dbReference type="Gene3D" id="3.40.190.10">
    <property type="entry name" value="Periplasmic binding protein-like II"/>
    <property type="match status" value="2"/>
</dbReference>
<dbReference type="InterPro" id="IPR001638">
    <property type="entry name" value="Solute-binding_3/MltF_N"/>
</dbReference>
<dbReference type="SUPFAM" id="SSF53850">
    <property type="entry name" value="Periplasmic binding protein-like II"/>
    <property type="match status" value="1"/>
</dbReference>
<evidence type="ECO:0000313" key="7">
    <source>
        <dbReference type="Proteomes" id="UP000253303"/>
    </source>
</evidence>
<dbReference type="InterPro" id="IPR051455">
    <property type="entry name" value="Bact_solute-bind_prot3"/>
</dbReference>
<feature type="chain" id="PRO_5039013628" evidence="4">
    <location>
        <begin position="19"/>
        <end position="275"/>
    </location>
</feature>
<dbReference type="GO" id="GO:0030288">
    <property type="term" value="C:outer membrane-bounded periplasmic space"/>
    <property type="evidence" value="ECO:0007669"/>
    <property type="project" value="TreeGrafter"/>
</dbReference>
<accession>A0A366LKE2</accession>
<evidence type="ECO:0000256" key="4">
    <source>
        <dbReference type="SAM" id="SignalP"/>
    </source>
</evidence>
<reference evidence="6 7" key="1">
    <citation type="submission" date="2018-06" db="EMBL/GenBank/DDBJ databases">
        <title>Sphaerisporangium craniellae sp. nov., isolated from a marine sponge in the South China Sea.</title>
        <authorList>
            <person name="Li L."/>
        </authorList>
    </citation>
    <scope>NUCLEOTIDE SEQUENCE [LARGE SCALE GENOMIC DNA]</scope>
    <source>
        <strain evidence="6 7">LHW63015</strain>
    </source>
</reference>
<organism evidence="6 7">
    <name type="scientific">Spongiactinospora rosea</name>
    <dbReference type="NCBI Taxonomy" id="2248750"/>
    <lineage>
        <taxon>Bacteria</taxon>
        <taxon>Bacillati</taxon>
        <taxon>Actinomycetota</taxon>
        <taxon>Actinomycetes</taxon>
        <taxon>Streptosporangiales</taxon>
        <taxon>Streptosporangiaceae</taxon>
        <taxon>Spongiactinospora</taxon>
    </lineage>
</organism>
<evidence type="ECO:0000313" key="6">
    <source>
        <dbReference type="EMBL" id="RBQ14395.1"/>
    </source>
</evidence>
<dbReference type="OrthoDB" id="9807888at2"/>
<keyword evidence="2" id="KW-0813">Transport</keyword>
<evidence type="ECO:0000256" key="1">
    <source>
        <dbReference type="ARBA" id="ARBA00010333"/>
    </source>
</evidence>
<dbReference type="CDD" id="cd13690">
    <property type="entry name" value="PBP2_GluB"/>
    <property type="match status" value="1"/>
</dbReference>
<dbReference type="SMART" id="SM00062">
    <property type="entry name" value="PBPb"/>
    <property type="match status" value="1"/>
</dbReference>
<feature type="domain" description="Solute-binding protein family 3/N-terminal" evidence="5">
    <location>
        <begin position="40"/>
        <end position="264"/>
    </location>
</feature>
<protein>
    <submittedName>
        <fullName evidence="6">ABC transporter substrate-binding protein</fullName>
    </submittedName>
</protein>
<keyword evidence="7" id="KW-1185">Reference proteome</keyword>
<evidence type="ECO:0000259" key="5">
    <source>
        <dbReference type="SMART" id="SM00062"/>
    </source>
</evidence>
<feature type="signal peptide" evidence="4">
    <location>
        <begin position="1"/>
        <end position="18"/>
    </location>
</feature>
<dbReference type="PANTHER" id="PTHR30085:SF6">
    <property type="entry name" value="ABC TRANSPORTER GLUTAMINE-BINDING PROTEIN GLNH"/>
    <property type="match status" value="1"/>
</dbReference>
<proteinExistence type="inferred from homology"/>
<name>A0A366LKE2_9ACTN</name>
<evidence type="ECO:0000256" key="2">
    <source>
        <dbReference type="ARBA" id="ARBA00022448"/>
    </source>
</evidence>
<evidence type="ECO:0000256" key="3">
    <source>
        <dbReference type="ARBA" id="ARBA00022729"/>
    </source>
</evidence>
<dbReference type="GO" id="GO:0005576">
    <property type="term" value="C:extracellular region"/>
    <property type="evidence" value="ECO:0007669"/>
    <property type="project" value="TreeGrafter"/>
</dbReference>
<sequence>MRVALAVLAAVPLGAACAEPAAAPGFPDESTLQRIERRGVLTVGIKFDHPLFGFKDPTNGRITGFDAELARLVAKDLTGSERNVRFIEIMPRDREKFIEQGLVDMIAATYSITPERARAVGFTDPYYYADQDILVRADDTRIRGVDDLAGKKVCTADGSTSKDRLRARAPRAKLEVVNSYSECTHALVSGRIDAISTDDSILIGLMSLRPDSVRLVGETFGRELYGIGVRREDHAFRRYLNGLLTQYLRDGRWDRAFRDTIGITGADRGRAKPAR</sequence>
<comment type="similarity">
    <text evidence="1">Belongs to the bacterial solute-binding protein 3 family.</text>
</comment>
<dbReference type="AlphaFoldDB" id="A0A366LKE2"/>
<dbReference type="Proteomes" id="UP000253303">
    <property type="component" value="Unassembled WGS sequence"/>
</dbReference>
<dbReference type="GO" id="GO:0006865">
    <property type="term" value="P:amino acid transport"/>
    <property type="evidence" value="ECO:0007669"/>
    <property type="project" value="TreeGrafter"/>
</dbReference>